<evidence type="ECO:0000256" key="6">
    <source>
        <dbReference type="ARBA" id="ARBA00023136"/>
    </source>
</evidence>
<evidence type="ECO:0000259" key="8">
    <source>
        <dbReference type="PROSITE" id="PS50076"/>
    </source>
</evidence>
<dbReference type="EMBL" id="JAPTSV010000010">
    <property type="protein sequence ID" value="KAJ1523684.1"/>
    <property type="molecule type" value="Genomic_DNA"/>
</dbReference>
<dbReference type="PANTHER" id="PTHR44733">
    <property type="entry name" value="DNAJ HOMOLOG SUBFAMILY C MEMBER 22"/>
    <property type="match status" value="1"/>
</dbReference>
<dbReference type="InterPro" id="IPR036869">
    <property type="entry name" value="J_dom_sf"/>
</dbReference>
<dbReference type="Pfam" id="PF00226">
    <property type="entry name" value="DnaJ"/>
    <property type="match status" value="1"/>
</dbReference>
<dbReference type="GO" id="GO:0016020">
    <property type="term" value="C:membrane"/>
    <property type="evidence" value="ECO:0007669"/>
    <property type="project" value="UniProtKB-SubCell"/>
</dbReference>
<organism evidence="9 10">
    <name type="scientific">Megalurothrips usitatus</name>
    <name type="common">bean blossom thrips</name>
    <dbReference type="NCBI Taxonomy" id="439358"/>
    <lineage>
        <taxon>Eukaryota</taxon>
        <taxon>Metazoa</taxon>
        <taxon>Ecdysozoa</taxon>
        <taxon>Arthropoda</taxon>
        <taxon>Hexapoda</taxon>
        <taxon>Insecta</taxon>
        <taxon>Pterygota</taxon>
        <taxon>Neoptera</taxon>
        <taxon>Paraneoptera</taxon>
        <taxon>Thysanoptera</taxon>
        <taxon>Terebrantia</taxon>
        <taxon>Thripoidea</taxon>
        <taxon>Thripidae</taxon>
        <taxon>Megalurothrips</taxon>
    </lineage>
</organism>
<dbReference type="SMART" id="SM00271">
    <property type="entry name" value="DnaJ"/>
    <property type="match status" value="1"/>
</dbReference>
<dbReference type="PANTHER" id="PTHR44733:SF1">
    <property type="entry name" value="DNAJ HOMOLOG SUBFAMILY C MEMBER 22"/>
    <property type="match status" value="1"/>
</dbReference>
<dbReference type="Pfam" id="PF05154">
    <property type="entry name" value="TM2"/>
    <property type="match status" value="1"/>
</dbReference>
<feature type="transmembrane region" description="Helical" evidence="7">
    <location>
        <begin position="122"/>
        <end position="141"/>
    </location>
</feature>
<keyword evidence="6 7" id="KW-0472">Membrane</keyword>
<protein>
    <recommendedName>
        <fullName evidence="3">DnaJ homolog subfamily C member 22</fullName>
    </recommendedName>
</protein>
<dbReference type="AlphaFoldDB" id="A0AAV7XCC6"/>
<dbReference type="SUPFAM" id="SSF46565">
    <property type="entry name" value="Chaperone J-domain"/>
    <property type="match status" value="1"/>
</dbReference>
<gene>
    <name evidence="9" type="ORF">ONE63_001523</name>
</gene>
<feature type="transmembrane region" description="Helical" evidence="7">
    <location>
        <begin position="210"/>
        <end position="230"/>
    </location>
</feature>
<dbReference type="EMBL" id="JAPTSV010000010">
    <property type="protein sequence ID" value="KAJ1523685.1"/>
    <property type="molecule type" value="Genomic_DNA"/>
</dbReference>
<evidence type="ECO:0000313" key="9">
    <source>
        <dbReference type="EMBL" id="KAJ1523684.1"/>
    </source>
</evidence>
<dbReference type="InterPro" id="IPR007829">
    <property type="entry name" value="TM2"/>
</dbReference>
<dbReference type="Gene3D" id="1.10.287.110">
    <property type="entry name" value="DnaJ domain"/>
    <property type="match status" value="1"/>
</dbReference>
<dbReference type="InterPro" id="IPR001623">
    <property type="entry name" value="DnaJ_domain"/>
</dbReference>
<feature type="transmembrane region" description="Helical" evidence="7">
    <location>
        <begin position="36"/>
        <end position="52"/>
    </location>
</feature>
<name>A0AAV7XCC6_9NEOP</name>
<feature type="domain" description="J" evidence="8">
    <location>
        <begin position="294"/>
        <end position="363"/>
    </location>
</feature>
<evidence type="ECO:0000256" key="3">
    <source>
        <dbReference type="ARBA" id="ARBA00020945"/>
    </source>
</evidence>
<proteinExistence type="predicted"/>
<evidence type="ECO:0000256" key="5">
    <source>
        <dbReference type="ARBA" id="ARBA00022989"/>
    </source>
</evidence>
<comment type="subcellular location">
    <subcellularLocation>
        <location evidence="2">Membrane</location>
        <topology evidence="2">Multi-pass membrane protein</topology>
    </subcellularLocation>
</comment>
<evidence type="ECO:0000256" key="1">
    <source>
        <dbReference type="ARBA" id="ARBA00002080"/>
    </source>
</evidence>
<reference evidence="9" key="1">
    <citation type="submission" date="2022-12" db="EMBL/GenBank/DDBJ databases">
        <title>Chromosome-level genome assembly of the bean flower thrips Megalurothrips usitatus.</title>
        <authorList>
            <person name="Ma L."/>
            <person name="Liu Q."/>
            <person name="Li H."/>
            <person name="Cai W."/>
        </authorList>
    </citation>
    <scope>NUCLEOTIDE SEQUENCE</scope>
    <source>
        <strain evidence="9">Cailab_2022a</strain>
    </source>
</reference>
<comment type="caution">
    <text evidence="9">The sequence shown here is derived from an EMBL/GenBank/DDBJ whole genome shotgun (WGS) entry which is preliminary data.</text>
</comment>
<sequence length="368" mass="42327">MHSEMGTKSTLLTYLLWLVGGIFGLHHFYLGRDSQAFLWWSTLGGYIGCGWLRDIFYIPTYVADANGERAFIEKLVTAFRTHDKPPFSTTRFCGMVIVGYLWASILMLAVPEDEVAGINWRFLLFLGPLACAVGVWTVGNIGHEEGSIWWPLIAAYATSPLYFFLHIYVPYLDDSTAFTIMVFCSAWAFDSKAKKWRRTPKKKKSLARRLAILSFCALLYMSLWSSYLYFNAKLVDADGEEIPVHKAIHHFLTSPWWLDLKQSLHDTWTFAQNHGWSETWKQIVELSDPHGEQNAYKVLGVTAISTQSEIKAKYRALSLEWHPDKAKDPESKRLAQEKFVEIQQAYEILSTVKSKRRSRSRKSDPDWS</sequence>
<keyword evidence="10" id="KW-1185">Reference proteome</keyword>
<feature type="transmembrane region" description="Helical" evidence="7">
    <location>
        <begin position="92"/>
        <end position="110"/>
    </location>
</feature>
<feature type="transmembrane region" description="Helical" evidence="7">
    <location>
        <begin position="171"/>
        <end position="189"/>
    </location>
</feature>
<evidence type="ECO:0000256" key="2">
    <source>
        <dbReference type="ARBA" id="ARBA00004141"/>
    </source>
</evidence>
<feature type="transmembrane region" description="Helical" evidence="7">
    <location>
        <begin position="12"/>
        <end position="30"/>
    </location>
</feature>
<evidence type="ECO:0000313" key="10">
    <source>
        <dbReference type="Proteomes" id="UP001075354"/>
    </source>
</evidence>
<comment type="function">
    <text evidence="1">May function as a co-chaperone.</text>
</comment>
<dbReference type="Proteomes" id="UP001075354">
    <property type="component" value="Chromosome 10"/>
</dbReference>
<keyword evidence="4 7" id="KW-0812">Transmembrane</keyword>
<dbReference type="PRINTS" id="PR00625">
    <property type="entry name" value="JDOMAIN"/>
</dbReference>
<keyword evidence="5 7" id="KW-1133">Transmembrane helix</keyword>
<accession>A0AAV7XCC6</accession>
<evidence type="ECO:0000256" key="7">
    <source>
        <dbReference type="SAM" id="Phobius"/>
    </source>
</evidence>
<evidence type="ECO:0000256" key="4">
    <source>
        <dbReference type="ARBA" id="ARBA00022692"/>
    </source>
</evidence>
<dbReference type="PROSITE" id="PS50076">
    <property type="entry name" value="DNAJ_2"/>
    <property type="match status" value="1"/>
</dbReference>
<dbReference type="CDD" id="cd06257">
    <property type="entry name" value="DnaJ"/>
    <property type="match status" value="1"/>
</dbReference>